<feature type="compositionally biased region" description="Basic and acidic residues" evidence="3">
    <location>
        <begin position="120"/>
        <end position="143"/>
    </location>
</feature>
<dbReference type="GO" id="GO:0006355">
    <property type="term" value="P:regulation of DNA-templated transcription"/>
    <property type="evidence" value="ECO:0007669"/>
    <property type="project" value="InterPro"/>
</dbReference>
<evidence type="ECO:0000256" key="3">
    <source>
        <dbReference type="SAM" id="MobiDB-lite"/>
    </source>
</evidence>
<dbReference type="EMBL" id="GBBM01005659">
    <property type="protein sequence ID" value="JAC29759.1"/>
    <property type="molecule type" value="mRNA"/>
</dbReference>
<organism evidence="4">
    <name type="scientific">Amblyomma triste</name>
    <name type="common">Neotropical tick</name>
    <dbReference type="NCBI Taxonomy" id="251400"/>
    <lineage>
        <taxon>Eukaryota</taxon>
        <taxon>Metazoa</taxon>
        <taxon>Ecdysozoa</taxon>
        <taxon>Arthropoda</taxon>
        <taxon>Chelicerata</taxon>
        <taxon>Arachnida</taxon>
        <taxon>Acari</taxon>
        <taxon>Parasitiformes</taxon>
        <taxon>Ixodida</taxon>
        <taxon>Ixodoidea</taxon>
        <taxon>Ixodidae</taxon>
        <taxon>Amblyomminae</taxon>
        <taxon>Amblyomma</taxon>
    </lineage>
</organism>
<dbReference type="PROSITE" id="PS00354">
    <property type="entry name" value="HMGI_Y"/>
    <property type="match status" value="1"/>
</dbReference>
<name>A0A023G7F7_AMBTT</name>
<feature type="region of interest" description="Disordered" evidence="3">
    <location>
        <begin position="111"/>
        <end position="143"/>
    </location>
</feature>
<dbReference type="InterPro" id="IPR000637">
    <property type="entry name" value="HMGI/Y_DNA-bd_CS"/>
</dbReference>
<sequence>MEDDEDEDMDDMGMEDGMVNEGQQVVVFEVIQIPAADGVTMEQHAIRAVSEDALRISSNGSVLTGADGQELTIIQQVPQDQAVVTEAVTKAALAPMKRPRGRPRKYATMEAAASNQGEEGMTKTEMDAPQREAEMARRRLEQKQKDMEECFGFNDEEDETILAMPAAPGVNGPSEEKVPDGTTTTYILMQENGDAV</sequence>
<dbReference type="GO" id="GO:0003677">
    <property type="term" value="F:DNA binding"/>
    <property type="evidence" value="ECO:0007669"/>
    <property type="project" value="InterPro"/>
</dbReference>
<comment type="subcellular location">
    <subcellularLocation>
        <location evidence="1">Nucleus</location>
    </subcellularLocation>
</comment>
<dbReference type="AlphaFoldDB" id="A0A023G7F7"/>
<reference evidence="4" key="1">
    <citation type="submission" date="2014-03" db="EMBL/GenBank/DDBJ databases">
        <title>The sialotranscriptome of Amblyomma triste, Amblyomma parvum and Amblyomma cajennense ticks, uncovered by 454-based RNA-seq.</title>
        <authorList>
            <person name="Garcia G.R."/>
            <person name="Gardinassi L.G."/>
            <person name="Ribeiro J.M."/>
            <person name="Anatriello E."/>
            <person name="Ferreira B.R."/>
            <person name="Moreira H.N."/>
            <person name="Mafra C."/>
            <person name="Olegario M.M."/>
            <person name="Szabo P.J."/>
            <person name="Miranda-Santos I.K."/>
            <person name="Maruyama S.R."/>
        </authorList>
    </citation>
    <scope>NUCLEOTIDE SEQUENCE</scope>
    <source>
        <strain evidence="4">Mato Grasso do Sul</strain>
        <tissue evidence="4">Salivary glands</tissue>
    </source>
</reference>
<evidence type="ECO:0000256" key="1">
    <source>
        <dbReference type="ARBA" id="ARBA00004123"/>
    </source>
</evidence>
<evidence type="ECO:0000313" key="4">
    <source>
        <dbReference type="EMBL" id="JAC29759.1"/>
    </source>
</evidence>
<evidence type="ECO:0000256" key="2">
    <source>
        <dbReference type="ARBA" id="ARBA00023242"/>
    </source>
</evidence>
<dbReference type="Pfam" id="PF02178">
    <property type="entry name" value="AT_hook"/>
    <property type="match status" value="1"/>
</dbReference>
<accession>A0A023G7F7</accession>
<proteinExistence type="evidence at transcript level"/>
<dbReference type="InterPro" id="IPR017956">
    <property type="entry name" value="AT_hook_DNA-bd_motif"/>
</dbReference>
<keyword evidence="2" id="KW-0539">Nucleus</keyword>
<protein>
    <submittedName>
        <fullName evidence="4">Putative transcriptional repressor ctcf ixodes scapularis transcriptional repressor ctcf</fullName>
    </submittedName>
</protein>
<dbReference type="GO" id="GO:0005634">
    <property type="term" value="C:nucleus"/>
    <property type="evidence" value="ECO:0007669"/>
    <property type="project" value="UniProtKB-SubCell"/>
</dbReference>